<keyword evidence="4" id="KW-1185">Reference proteome</keyword>
<dbReference type="InterPro" id="IPR000253">
    <property type="entry name" value="FHA_dom"/>
</dbReference>
<evidence type="ECO:0000256" key="1">
    <source>
        <dbReference type="ARBA" id="ARBA00022553"/>
    </source>
</evidence>
<dbReference type="Pfam" id="PF00498">
    <property type="entry name" value="FHA"/>
    <property type="match status" value="1"/>
</dbReference>
<dbReference type="PROSITE" id="PS50006">
    <property type="entry name" value="FHA_DOMAIN"/>
    <property type="match status" value="1"/>
</dbReference>
<evidence type="ECO:0000259" key="2">
    <source>
        <dbReference type="PROSITE" id="PS50006"/>
    </source>
</evidence>
<dbReference type="Gene3D" id="2.60.200.20">
    <property type="match status" value="1"/>
</dbReference>
<accession>A0A8J3JIE0</accession>
<feature type="domain" description="FHA" evidence="2">
    <location>
        <begin position="93"/>
        <end position="147"/>
    </location>
</feature>
<protein>
    <recommendedName>
        <fullName evidence="2">FHA domain-containing protein</fullName>
    </recommendedName>
</protein>
<dbReference type="InterPro" id="IPR008984">
    <property type="entry name" value="SMAD_FHA_dom_sf"/>
</dbReference>
<dbReference type="Proteomes" id="UP000601223">
    <property type="component" value="Unassembled WGS sequence"/>
</dbReference>
<dbReference type="AlphaFoldDB" id="A0A8J3JIE0"/>
<gene>
    <name evidence="3" type="ORF">Cba03nite_45080</name>
</gene>
<organism evidence="3 4">
    <name type="scientific">Catellatospora bangladeshensis</name>
    <dbReference type="NCBI Taxonomy" id="310355"/>
    <lineage>
        <taxon>Bacteria</taxon>
        <taxon>Bacillati</taxon>
        <taxon>Actinomycetota</taxon>
        <taxon>Actinomycetes</taxon>
        <taxon>Micromonosporales</taxon>
        <taxon>Micromonosporaceae</taxon>
        <taxon>Catellatospora</taxon>
    </lineage>
</organism>
<dbReference type="SUPFAM" id="SSF49879">
    <property type="entry name" value="SMAD/FHA domain"/>
    <property type="match status" value="1"/>
</dbReference>
<evidence type="ECO:0000313" key="4">
    <source>
        <dbReference type="Proteomes" id="UP000601223"/>
    </source>
</evidence>
<dbReference type="EMBL" id="BONF01000027">
    <property type="protein sequence ID" value="GIF83159.1"/>
    <property type="molecule type" value="Genomic_DNA"/>
</dbReference>
<reference evidence="3 4" key="1">
    <citation type="submission" date="2021-01" db="EMBL/GenBank/DDBJ databases">
        <title>Whole genome shotgun sequence of Catellatospora bangladeshensis NBRC 107357.</title>
        <authorList>
            <person name="Komaki H."/>
            <person name="Tamura T."/>
        </authorList>
    </citation>
    <scope>NUCLEOTIDE SEQUENCE [LARGE SCALE GENOMIC DNA]</scope>
    <source>
        <strain evidence="3 4">NBRC 107357</strain>
    </source>
</reference>
<evidence type="ECO:0000313" key="3">
    <source>
        <dbReference type="EMBL" id="GIF83159.1"/>
    </source>
</evidence>
<keyword evidence="1" id="KW-0597">Phosphoprotein</keyword>
<name>A0A8J3JIE0_9ACTN</name>
<dbReference type="RefSeq" id="WP_203749581.1">
    <property type="nucleotide sequence ID" value="NZ_BONF01000027.1"/>
</dbReference>
<dbReference type="CDD" id="cd00060">
    <property type="entry name" value="FHA"/>
    <property type="match status" value="1"/>
</dbReference>
<proteinExistence type="predicted"/>
<sequence>MTRALMRCANGHVTPLLPTRTCPGPCNLPARPHDPEAEPAGGAAARECWSCGREEFDATAADCVSCGKSLTTPLASIDFGAAGSVEIWPGEVRMLGRDDETPDHQVFASTPNVHRQHAILRAEPDGTVTIEPVPGKANGTFVNDEEITGVYRLHAQYQVRLARDLRGTVRIWP</sequence>
<comment type="caution">
    <text evidence="3">The sequence shown here is derived from an EMBL/GenBank/DDBJ whole genome shotgun (WGS) entry which is preliminary data.</text>
</comment>